<evidence type="ECO:0000313" key="4">
    <source>
        <dbReference type="EMBL" id="KZD37154.1"/>
    </source>
</evidence>
<comment type="caution">
    <text evidence="4">The sequence shown here is derived from an EMBL/GenBank/DDBJ whole genome shotgun (WGS) entry which is preliminary data.</text>
</comment>
<evidence type="ECO:0000259" key="1">
    <source>
        <dbReference type="Pfam" id="PF10077"/>
    </source>
</evidence>
<feature type="domain" description="DUF2314" evidence="1">
    <location>
        <begin position="348"/>
        <end position="437"/>
    </location>
</feature>
<reference evidence="4 5" key="1">
    <citation type="submission" date="2015-09" db="EMBL/GenBank/DDBJ databases">
        <title>Bacillus cereus food isolates.</title>
        <authorList>
            <person name="Boekhorst J."/>
        </authorList>
    </citation>
    <scope>NUCLEOTIDE SEQUENCE [LARGE SCALE GENOMIC DNA]</scope>
    <source>
        <strain evidence="4 5">B4082</strain>
    </source>
</reference>
<name>A0A164G4R4_BACCE</name>
<dbReference type="PATRIC" id="fig|1396.539.peg.2887"/>
<accession>A0A164G4R4</accession>
<dbReference type="EMBL" id="LJKA01000032">
    <property type="protein sequence ID" value="KZD37154.1"/>
    <property type="molecule type" value="Genomic_DNA"/>
</dbReference>
<evidence type="ECO:0000313" key="5">
    <source>
        <dbReference type="Proteomes" id="UP000076501"/>
    </source>
</evidence>
<feature type="domain" description="DUF4026" evidence="2">
    <location>
        <begin position="21"/>
        <end position="167"/>
    </location>
</feature>
<evidence type="ECO:0000259" key="3">
    <source>
        <dbReference type="Pfam" id="PF22789"/>
    </source>
</evidence>
<dbReference type="InterPro" id="IPR025102">
    <property type="entry name" value="DUF4026_N"/>
</dbReference>
<sequence>MEVQTETYRAAMNGTLERHFSDMIAVIPTRITIDQLKQRLETVSTKVDELKIVYSDETSLIVELHMDEKVIIPYELHIDETDDPEEYKLYNRQDSTIVDRTFEGAAYGTEIFTRTLFVGDVLDCFFQQIQFLWNLAPDLLFVIDSSAAMKVISRNYIEYHVENELLPDIPDLYVIHSVYEDDKEGEPTQYWFHTHGLLRAGVTEIELIIPNRISSYYGIGDLFQTFANNAVENGQVPMNEPIVIAHSQQGSIHTVAVPWEKGLSYIGHKTSMDQLSSIEDKEVKLQPIDAQYVFLGGMDDRDEYHQSPSVLLFKFDTSEECIESFFKEHEEATGLMFYKTNSETARMAYNAKNTFGYFSNIFQIEQSNEDFRFLAKFGVSYEEGKSEHMWFEMQDITEDLIQGILINEPYFIEDMSEGNSYHLDFDDLTEWAIYAGDAVIKPNNLYMFIGE</sequence>
<dbReference type="AlphaFoldDB" id="A0A164G4R4"/>
<dbReference type="RefSeq" id="WP_063222375.1">
    <property type="nucleotide sequence ID" value="NZ_LJKA01000032.1"/>
</dbReference>
<dbReference type="Proteomes" id="UP000076501">
    <property type="component" value="Unassembled WGS sequence"/>
</dbReference>
<organism evidence="4 5">
    <name type="scientific">Bacillus cereus</name>
    <dbReference type="NCBI Taxonomy" id="1396"/>
    <lineage>
        <taxon>Bacteria</taxon>
        <taxon>Bacillati</taxon>
        <taxon>Bacillota</taxon>
        <taxon>Bacilli</taxon>
        <taxon>Bacillales</taxon>
        <taxon>Bacillaceae</taxon>
        <taxon>Bacillus</taxon>
        <taxon>Bacillus cereus group</taxon>
    </lineage>
</organism>
<dbReference type="InterPro" id="IPR053886">
    <property type="entry name" value="DUF4026_middle"/>
</dbReference>
<dbReference type="InterPro" id="IPR018756">
    <property type="entry name" value="DUF2314"/>
</dbReference>
<dbReference type="Pfam" id="PF22789">
    <property type="entry name" value="DUF4026_C"/>
    <property type="match status" value="1"/>
</dbReference>
<dbReference type="Pfam" id="PF10077">
    <property type="entry name" value="DUF2314"/>
    <property type="match status" value="1"/>
</dbReference>
<gene>
    <name evidence="4" type="ORF">B4082_2032</name>
</gene>
<feature type="domain" description="DUF4026" evidence="3">
    <location>
        <begin position="175"/>
        <end position="313"/>
    </location>
</feature>
<proteinExistence type="predicted"/>
<protein>
    <submittedName>
        <fullName evidence="4">Uncharacterized protein</fullName>
    </submittedName>
</protein>
<evidence type="ECO:0000259" key="2">
    <source>
        <dbReference type="Pfam" id="PF13218"/>
    </source>
</evidence>
<dbReference type="Pfam" id="PF13218">
    <property type="entry name" value="DUF4026_N"/>
    <property type="match status" value="1"/>
</dbReference>